<keyword evidence="2" id="KW-0813">Transport</keyword>
<evidence type="ECO:0000256" key="1">
    <source>
        <dbReference type="ARBA" id="ARBA00004651"/>
    </source>
</evidence>
<feature type="transmembrane region" description="Helical" evidence="8">
    <location>
        <begin position="128"/>
        <end position="145"/>
    </location>
</feature>
<feature type="domain" description="Major facilitator superfamily (MFS) profile" evidence="9">
    <location>
        <begin position="29"/>
        <end position="463"/>
    </location>
</feature>
<dbReference type="GO" id="GO:0005886">
    <property type="term" value="C:plasma membrane"/>
    <property type="evidence" value="ECO:0007669"/>
    <property type="project" value="UniProtKB-SubCell"/>
</dbReference>
<feature type="transmembrane region" description="Helical" evidence="8">
    <location>
        <begin position="157"/>
        <end position="176"/>
    </location>
</feature>
<feature type="transmembrane region" description="Helical" evidence="8">
    <location>
        <begin position="278"/>
        <end position="304"/>
    </location>
</feature>
<evidence type="ECO:0000259" key="9">
    <source>
        <dbReference type="PROSITE" id="PS50850"/>
    </source>
</evidence>
<dbReference type="OrthoDB" id="9812221at2"/>
<keyword evidence="5 8" id="KW-1133">Transmembrane helix</keyword>
<dbReference type="Pfam" id="PF07690">
    <property type="entry name" value="MFS_1"/>
    <property type="match status" value="1"/>
</dbReference>
<dbReference type="InterPro" id="IPR011701">
    <property type="entry name" value="MFS"/>
</dbReference>
<dbReference type="InterPro" id="IPR036259">
    <property type="entry name" value="MFS_trans_sf"/>
</dbReference>
<dbReference type="PRINTS" id="PR01036">
    <property type="entry name" value="TCRTETB"/>
</dbReference>
<organism evidence="10 11">
    <name type="scientific">Sphingomonas ginkgonis</name>
    <dbReference type="NCBI Taxonomy" id="2315330"/>
    <lineage>
        <taxon>Bacteria</taxon>
        <taxon>Pseudomonadati</taxon>
        <taxon>Pseudomonadota</taxon>
        <taxon>Alphaproteobacteria</taxon>
        <taxon>Sphingomonadales</taxon>
        <taxon>Sphingomonadaceae</taxon>
        <taxon>Sphingomonas</taxon>
    </lineage>
</organism>
<keyword evidence="3" id="KW-1003">Cell membrane</keyword>
<evidence type="ECO:0000256" key="7">
    <source>
        <dbReference type="SAM" id="MobiDB-lite"/>
    </source>
</evidence>
<feature type="transmembrane region" description="Helical" evidence="8">
    <location>
        <begin position="27"/>
        <end position="51"/>
    </location>
</feature>
<feature type="transmembrane region" description="Helical" evidence="8">
    <location>
        <begin position="63"/>
        <end position="83"/>
    </location>
</feature>
<gene>
    <name evidence="10" type="ORF">HMF7854_11905</name>
</gene>
<evidence type="ECO:0000256" key="2">
    <source>
        <dbReference type="ARBA" id="ARBA00022448"/>
    </source>
</evidence>
<evidence type="ECO:0000256" key="6">
    <source>
        <dbReference type="ARBA" id="ARBA00023136"/>
    </source>
</evidence>
<dbReference type="InterPro" id="IPR020846">
    <property type="entry name" value="MFS_dom"/>
</dbReference>
<dbReference type="EMBL" id="RWJF01000001">
    <property type="protein sequence ID" value="RST31463.1"/>
    <property type="molecule type" value="Genomic_DNA"/>
</dbReference>
<evidence type="ECO:0000256" key="4">
    <source>
        <dbReference type="ARBA" id="ARBA00022692"/>
    </source>
</evidence>
<comment type="subcellular location">
    <subcellularLocation>
        <location evidence="1">Cell membrane</location>
        <topology evidence="1">Multi-pass membrane protein</topology>
    </subcellularLocation>
</comment>
<evidence type="ECO:0000256" key="8">
    <source>
        <dbReference type="SAM" id="Phobius"/>
    </source>
</evidence>
<dbReference type="Gene3D" id="1.20.1250.20">
    <property type="entry name" value="MFS general substrate transporter like domains"/>
    <property type="match status" value="1"/>
</dbReference>
<feature type="transmembrane region" description="Helical" evidence="8">
    <location>
        <begin position="95"/>
        <end position="121"/>
    </location>
</feature>
<evidence type="ECO:0000256" key="3">
    <source>
        <dbReference type="ARBA" id="ARBA00022475"/>
    </source>
</evidence>
<keyword evidence="11" id="KW-1185">Reference proteome</keyword>
<keyword evidence="4 8" id="KW-0812">Transmembrane</keyword>
<dbReference type="RefSeq" id="WP_126719291.1">
    <property type="nucleotide sequence ID" value="NZ_RWJF01000001.1"/>
</dbReference>
<proteinExistence type="predicted"/>
<evidence type="ECO:0000313" key="11">
    <source>
        <dbReference type="Proteomes" id="UP000274661"/>
    </source>
</evidence>
<protein>
    <submittedName>
        <fullName evidence="10">MFS transporter</fullName>
    </submittedName>
</protein>
<dbReference type="CDD" id="cd17321">
    <property type="entry name" value="MFS_MMR_MDR_like"/>
    <property type="match status" value="1"/>
</dbReference>
<feature type="transmembrane region" description="Helical" evidence="8">
    <location>
        <begin position="215"/>
        <end position="232"/>
    </location>
</feature>
<feature type="transmembrane region" description="Helical" evidence="8">
    <location>
        <begin position="340"/>
        <end position="360"/>
    </location>
</feature>
<reference evidence="10 11" key="1">
    <citation type="submission" date="2018-12" db="EMBL/GenBank/DDBJ databases">
        <title>Sphingomonas sp. HMF7854 Genome sequencing and assembly.</title>
        <authorList>
            <person name="Cha I."/>
            <person name="Kang H."/>
            <person name="Kim H."/>
            <person name="Kang J."/>
            <person name="Joh K."/>
        </authorList>
    </citation>
    <scope>NUCLEOTIDE SEQUENCE [LARGE SCALE GENOMIC DNA]</scope>
    <source>
        <strain evidence="10 11">HMF7854</strain>
    </source>
</reference>
<feature type="transmembrane region" description="Helical" evidence="8">
    <location>
        <begin position="316"/>
        <end position="334"/>
    </location>
</feature>
<dbReference type="GO" id="GO:0022857">
    <property type="term" value="F:transmembrane transporter activity"/>
    <property type="evidence" value="ECO:0007669"/>
    <property type="project" value="InterPro"/>
</dbReference>
<dbReference type="Gene3D" id="1.20.1720.10">
    <property type="entry name" value="Multidrug resistance protein D"/>
    <property type="match status" value="1"/>
</dbReference>
<dbReference type="Proteomes" id="UP000274661">
    <property type="component" value="Unassembled WGS sequence"/>
</dbReference>
<evidence type="ECO:0000313" key="10">
    <source>
        <dbReference type="EMBL" id="RST31463.1"/>
    </source>
</evidence>
<keyword evidence="6 8" id="KW-0472">Membrane</keyword>
<dbReference type="FunFam" id="1.20.1250.20:FF:000168">
    <property type="entry name" value="Transporter, major facilitator family"/>
    <property type="match status" value="1"/>
</dbReference>
<evidence type="ECO:0000256" key="5">
    <source>
        <dbReference type="ARBA" id="ARBA00022989"/>
    </source>
</evidence>
<feature type="transmembrane region" description="Helical" evidence="8">
    <location>
        <begin position="440"/>
        <end position="461"/>
    </location>
</feature>
<feature type="compositionally biased region" description="Polar residues" evidence="7">
    <location>
        <begin position="1"/>
        <end position="13"/>
    </location>
</feature>
<dbReference type="PANTHER" id="PTHR42718">
    <property type="entry name" value="MAJOR FACILITATOR SUPERFAMILY MULTIDRUG TRANSPORTER MFSC"/>
    <property type="match status" value="1"/>
</dbReference>
<comment type="caution">
    <text evidence="10">The sequence shown here is derived from an EMBL/GenBank/DDBJ whole genome shotgun (WGS) entry which is preliminary data.</text>
</comment>
<feature type="transmembrane region" description="Helical" evidence="8">
    <location>
        <begin position="183"/>
        <end position="203"/>
    </location>
</feature>
<dbReference type="PROSITE" id="PS50850">
    <property type="entry name" value="MFS"/>
    <property type="match status" value="1"/>
</dbReference>
<accession>A0A429VBT3</accession>
<sequence length="475" mass="49458">MAPDNASPTASRQRQQRQDGLPVPRRYWSAAAIWLTISMAVLDGTIANVALPTIAREIGASPASSVWVINAYQLTITVFLLPLAALGDLLGYRRIYLPGVLLFVLGSAACALGHSLVWLIVARMVQGIGAAAIMSMNAALVRATYPSDQLGRGIGYNALVLSISAAAGPTIAALVLELGRWPWLFLINIPIGLAAFLIGMRSLPDGDSHGNPFDWIAGLLSALTLGLIVFGAETTARTGSLGGIVAVVAGILAGVFLVRREWSDPKPLLPLDLLRIPIFALSICTSIVSFAAQMLAYVSLPFLFQTTLHRSVLETGLLMTPWPIAVGITAPIAGRLADRMHSGLLGAIGLAVFATGLFLLSRMGSHPATIDVAWRMAVCGIGFGLFQSPNNRTIVSSAPHERSGAAGGMLATARLLGQTGGAVSVAAAFHLAGLGAGPHLLLAASIIAALAAAVSLTRLAATHPDQPRPGQPRTE</sequence>
<name>A0A429VBT3_9SPHN</name>
<feature type="region of interest" description="Disordered" evidence="7">
    <location>
        <begin position="1"/>
        <end position="21"/>
    </location>
</feature>
<dbReference type="SUPFAM" id="SSF103473">
    <property type="entry name" value="MFS general substrate transporter"/>
    <property type="match status" value="1"/>
</dbReference>
<dbReference type="PANTHER" id="PTHR42718:SF46">
    <property type="entry name" value="BLR6921 PROTEIN"/>
    <property type="match status" value="1"/>
</dbReference>
<feature type="transmembrane region" description="Helical" evidence="8">
    <location>
        <begin position="239"/>
        <end position="258"/>
    </location>
</feature>
<dbReference type="AlphaFoldDB" id="A0A429VBT3"/>